<dbReference type="OrthoDB" id="2733658at2"/>
<accession>A0A544U792</accession>
<evidence type="ECO:0000313" key="2">
    <source>
        <dbReference type="Proteomes" id="UP000317944"/>
    </source>
</evidence>
<dbReference type="EMBL" id="SADV01000043">
    <property type="protein sequence ID" value="TQR26756.1"/>
    <property type="molecule type" value="Genomic_DNA"/>
</dbReference>
<dbReference type="Proteomes" id="UP000317944">
    <property type="component" value="Unassembled WGS sequence"/>
</dbReference>
<comment type="caution">
    <text evidence="1">The sequence shown here is derived from an EMBL/GenBank/DDBJ whole genome shotgun (WGS) entry which is preliminary data.</text>
</comment>
<dbReference type="RefSeq" id="WP_142511085.1">
    <property type="nucleotide sequence ID" value="NZ_SADV01000043.1"/>
</dbReference>
<reference evidence="1 2" key="1">
    <citation type="submission" date="2018-03" db="EMBL/GenBank/DDBJ databases">
        <title>Aerobic endospore-forming bacteria genome sequencing and assembly.</title>
        <authorList>
            <person name="Cavalcante D.A."/>
            <person name="Driks A."/>
            <person name="Putonti C."/>
            <person name="De-Souza M.T."/>
        </authorList>
    </citation>
    <scope>NUCLEOTIDE SEQUENCE [LARGE SCALE GENOMIC DNA]</scope>
    <source>
        <strain evidence="1 2">SDF0037</strain>
    </source>
</reference>
<organism evidence="1 2">
    <name type="scientific">Lysinibacillus sphaericus</name>
    <name type="common">Bacillus sphaericus</name>
    <dbReference type="NCBI Taxonomy" id="1421"/>
    <lineage>
        <taxon>Bacteria</taxon>
        <taxon>Bacillati</taxon>
        <taxon>Bacillota</taxon>
        <taxon>Bacilli</taxon>
        <taxon>Bacillales</taxon>
        <taxon>Bacillaceae</taxon>
        <taxon>Lysinibacillus</taxon>
    </lineage>
</organism>
<proteinExistence type="predicted"/>
<sequence length="139" mass="15899">MSKVTLSDDLNSYNSKALIRAKVKEVFSEFSAKIFELANEAKAIDSKKFEALSGFKSDFYNEYCSQLKGFFNSSTNTFGKRPVKNIYLTYKDKNYIFTQQGITEKAPVTIALYSGEIPFKETLHDVEKACLKLRFNNNK</sequence>
<name>A0A544U792_LYSSH</name>
<gene>
    <name evidence="1" type="ORF">C7Y47_24275</name>
</gene>
<dbReference type="AlphaFoldDB" id="A0A544U792"/>
<evidence type="ECO:0000313" key="1">
    <source>
        <dbReference type="EMBL" id="TQR26756.1"/>
    </source>
</evidence>
<protein>
    <submittedName>
        <fullName evidence="1">Uncharacterized protein</fullName>
    </submittedName>
</protein>